<accession>A0ABS5TXJ0</accession>
<evidence type="ECO:0000256" key="4">
    <source>
        <dbReference type="SAM" id="MobiDB-lite"/>
    </source>
</evidence>
<dbReference type="RefSeq" id="WP_214348151.1">
    <property type="nucleotide sequence ID" value="NZ_JAHBOH010000001.1"/>
</dbReference>
<dbReference type="Pfam" id="PF00171">
    <property type="entry name" value="Aldedh"/>
    <property type="match status" value="1"/>
</dbReference>
<evidence type="ECO:0000313" key="7">
    <source>
        <dbReference type="Proteomes" id="UP000722125"/>
    </source>
</evidence>
<feature type="region of interest" description="Disordered" evidence="4">
    <location>
        <begin position="1"/>
        <end position="22"/>
    </location>
</feature>
<dbReference type="InterPro" id="IPR029510">
    <property type="entry name" value="Ald_DH_CS_GLU"/>
</dbReference>
<dbReference type="InterPro" id="IPR016161">
    <property type="entry name" value="Ald_DH/histidinol_DH"/>
</dbReference>
<comment type="similarity">
    <text evidence="3">Belongs to the aldehyde dehydrogenase family.</text>
</comment>
<dbReference type="EMBL" id="JAHBOH010000001">
    <property type="protein sequence ID" value="MBT0993873.1"/>
    <property type="molecule type" value="Genomic_DNA"/>
</dbReference>
<dbReference type="Gene3D" id="3.40.605.10">
    <property type="entry name" value="Aldehyde Dehydrogenase, Chain A, domain 1"/>
    <property type="match status" value="1"/>
</dbReference>
<dbReference type="PANTHER" id="PTHR43353:SF5">
    <property type="entry name" value="SUCCINATE-SEMIALDEHYDE DEHYDROGENASE, MITOCHONDRIAL"/>
    <property type="match status" value="1"/>
</dbReference>
<evidence type="ECO:0000256" key="2">
    <source>
        <dbReference type="PROSITE-ProRule" id="PRU10007"/>
    </source>
</evidence>
<dbReference type="SUPFAM" id="SSF53720">
    <property type="entry name" value="ALDH-like"/>
    <property type="match status" value="1"/>
</dbReference>
<dbReference type="InterPro" id="IPR015590">
    <property type="entry name" value="Aldehyde_DH_dom"/>
</dbReference>
<evidence type="ECO:0000256" key="3">
    <source>
        <dbReference type="RuleBase" id="RU003345"/>
    </source>
</evidence>
<feature type="domain" description="Aldehyde dehydrogenase" evidence="5">
    <location>
        <begin position="38"/>
        <end position="497"/>
    </location>
</feature>
<dbReference type="CDD" id="cd07103">
    <property type="entry name" value="ALDH_F5_SSADH_GabD"/>
    <property type="match status" value="1"/>
</dbReference>
<comment type="caution">
    <text evidence="6">The sequence shown here is derived from an EMBL/GenBank/DDBJ whole genome shotgun (WGS) entry which is preliminary data.</text>
</comment>
<dbReference type="PANTHER" id="PTHR43353">
    <property type="entry name" value="SUCCINATE-SEMIALDEHYDE DEHYDROGENASE, MITOCHONDRIAL"/>
    <property type="match status" value="1"/>
</dbReference>
<keyword evidence="7" id="KW-1185">Reference proteome</keyword>
<dbReference type="InterPro" id="IPR016162">
    <property type="entry name" value="Ald_DH_N"/>
</dbReference>
<protein>
    <submittedName>
        <fullName evidence="6">NAD-dependent succinate-semialdehyde dehydrogenase</fullName>
    </submittedName>
</protein>
<organism evidence="6 7">
    <name type="scientific">Cellulomonas fulva</name>
    <dbReference type="NCBI Taxonomy" id="2835530"/>
    <lineage>
        <taxon>Bacteria</taxon>
        <taxon>Bacillati</taxon>
        <taxon>Actinomycetota</taxon>
        <taxon>Actinomycetes</taxon>
        <taxon>Micrococcales</taxon>
        <taxon>Cellulomonadaceae</taxon>
        <taxon>Cellulomonas</taxon>
    </lineage>
</organism>
<keyword evidence="1 3" id="KW-0560">Oxidoreductase</keyword>
<dbReference type="InterPro" id="IPR016163">
    <property type="entry name" value="Ald_DH_C"/>
</dbReference>
<dbReference type="Proteomes" id="UP000722125">
    <property type="component" value="Unassembled WGS sequence"/>
</dbReference>
<evidence type="ECO:0000313" key="6">
    <source>
        <dbReference type="EMBL" id="MBT0993873.1"/>
    </source>
</evidence>
<dbReference type="InterPro" id="IPR050740">
    <property type="entry name" value="Aldehyde_DH_Superfamily"/>
</dbReference>
<gene>
    <name evidence="6" type="ORF">KIN34_06180</name>
</gene>
<evidence type="ECO:0000256" key="1">
    <source>
        <dbReference type="ARBA" id="ARBA00023002"/>
    </source>
</evidence>
<sequence>MTDERATDARATDDSETDERESALLAGVPDGLLIGGRWRPAADGATLAVRDPSNGDVVKEIASATVADGLAALDAACAAGPAWAATPARERGEILRRAFDRLQELREDVALLMTIEMGKPLAESRGEVGYGSEFLRWFSEEAPRVQGRYGPNPEGTGRMIVSQHPVGPCFLITPWNFPLAMATRKIAPALAAGCTVVVKPASLTPLTTLLLAQVLLDAGLPDGVLNVVTTKDTGPVSEAIIRDPRLRKLSFTGSTPVGRALLEQAAGGVLRTSMELGGNAPFVVFDDADLDRAVDGAMAAKFRNIGQACTAANRFLVHRSVADEFARRVTARVEELRTGRGTQEGVTIGPLIDDRAVDKADALVTDAVERGATLRTGGTRLEGPGTYYAATVLSDVQAGSSILREEIFGPVLAIVPFDDEDEAVRLANDTEYGLVSYVYTRDLARGQRMIDRLETGMMGLNVGVVSNAAAPFGGWKQSGLGREGGAEGIHEYLQTKYTLTPDPA</sequence>
<reference evidence="6 7" key="1">
    <citation type="submission" date="2021-05" db="EMBL/GenBank/DDBJ databases">
        <title>Description of Cellulomonas sp. DKR-3 sp. nov.</title>
        <authorList>
            <person name="Dahal R.H."/>
            <person name="Chaudhary D.K."/>
        </authorList>
    </citation>
    <scope>NUCLEOTIDE SEQUENCE [LARGE SCALE GENOMIC DNA]</scope>
    <source>
        <strain evidence="6 7">DKR-3</strain>
    </source>
</reference>
<evidence type="ECO:0000259" key="5">
    <source>
        <dbReference type="Pfam" id="PF00171"/>
    </source>
</evidence>
<feature type="active site" evidence="2">
    <location>
        <position position="275"/>
    </location>
</feature>
<dbReference type="Gene3D" id="3.40.309.10">
    <property type="entry name" value="Aldehyde Dehydrogenase, Chain A, domain 2"/>
    <property type="match status" value="1"/>
</dbReference>
<feature type="compositionally biased region" description="Basic and acidic residues" evidence="4">
    <location>
        <begin position="1"/>
        <end position="13"/>
    </location>
</feature>
<name>A0ABS5TXJ0_9CELL</name>
<dbReference type="PROSITE" id="PS00687">
    <property type="entry name" value="ALDEHYDE_DEHYDR_GLU"/>
    <property type="match status" value="1"/>
</dbReference>
<proteinExistence type="inferred from homology"/>